<reference evidence="3 4" key="1">
    <citation type="submission" date="2015-01" db="EMBL/GenBank/DDBJ databases">
        <title>Evolution of Trichinella species and genotypes.</title>
        <authorList>
            <person name="Korhonen P.K."/>
            <person name="Edoardo P."/>
            <person name="Giuseppe L.R."/>
            <person name="Gasser R.B."/>
        </authorList>
    </citation>
    <scope>NUCLEOTIDE SEQUENCE [LARGE SCALE GENOMIC DNA]</scope>
    <source>
        <strain evidence="3">ISS141</strain>
    </source>
</reference>
<accession>A0A0V0XZT8</accession>
<keyword evidence="2" id="KW-0804">Transcription</keyword>
<evidence type="ECO:0000256" key="2">
    <source>
        <dbReference type="RuleBase" id="RU367083"/>
    </source>
</evidence>
<keyword evidence="2" id="KW-0943">RNA-mediated gene silencing</keyword>
<keyword evidence="2" id="KW-0539">Nucleus</keyword>
<dbReference type="GO" id="GO:0005737">
    <property type="term" value="C:cytoplasm"/>
    <property type="evidence" value="ECO:0007669"/>
    <property type="project" value="UniProtKB-SubCell"/>
</dbReference>
<dbReference type="PANTHER" id="PTHR12979">
    <property type="entry name" value="CCR4-NOT TRANSCRIPTION COMPLEX SUBUNIT 10"/>
    <property type="match status" value="1"/>
</dbReference>
<evidence type="ECO:0000313" key="3">
    <source>
        <dbReference type="EMBL" id="KRX93333.1"/>
    </source>
</evidence>
<keyword evidence="2" id="KW-0810">Translation regulation</keyword>
<organism evidence="3 4">
    <name type="scientific">Trichinella pseudospiralis</name>
    <name type="common">Parasitic roundworm</name>
    <dbReference type="NCBI Taxonomy" id="6337"/>
    <lineage>
        <taxon>Eukaryota</taxon>
        <taxon>Metazoa</taxon>
        <taxon>Ecdysozoa</taxon>
        <taxon>Nematoda</taxon>
        <taxon>Enoplea</taxon>
        <taxon>Dorylaimia</taxon>
        <taxon>Trichinellida</taxon>
        <taxon>Trichinellidae</taxon>
        <taxon>Trichinella</taxon>
    </lineage>
</organism>
<dbReference type="EMBL" id="JYDU01000091">
    <property type="protein sequence ID" value="KRX93333.1"/>
    <property type="molecule type" value="Genomic_DNA"/>
</dbReference>
<name>A0A0V0XZT8_TRIPS</name>
<dbReference type="GO" id="GO:0030014">
    <property type="term" value="C:CCR4-NOT complex"/>
    <property type="evidence" value="ECO:0007669"/>
    <property type="project" value="UniProtKB-UniRule"/>
</dbReference>
<dbReference type="Proteomes" id="UP000054815">
    <property type="component" value="Unassembled WGS sequence"/>
</dbReference>
<dbReference type="Gene3D" id="1.25.40.10">
    <property type="entry name" value="Tetratricopeptide repeat domain"/>
    <property type="match status" value="1"/>
</dbReference>
<protein>
    <recommendedName>
        <fullName evidence="2">CCR4-NOT transcription complex subunit 10</fullName>
    </recommendedName>
</protein>
<comment type="similarity">
    <text evidence="1 2">Belongs to the CNOT10 family.</text>
</comment>
<dbReference type="STRING" id="6337.A0A0V0XZT8"/>
<evidence type="ECO:0000313" key="4">
    <source>
        <dbReference type="Proteomes" id="UP000054815"/>
    </source>
</evidence>
<dbReference type="GO" id="GO:0017148">
    <property type="term" value="P:negative regulation of translation"/>
    <property type="evidence" value="ECO:0007669"/>
    <property type="project" value="TreeGrafter"/>
</dbReference>
<gene>
    <name evidence="3" type="primary">cnot10-b</name>
    <name evidence="3" type="ORF">T4E_8426</name>
</gene>
<dbReference type="InterPro" id="IPR039740">
    <property type="entry name" value="CNOT10"/>
</dbReference>
<keyword evidence="2" id="KW-0805">Transcription regulation</keyword>
<dbReference type="GO" id="GO:0006402">
    <property type="term" value="P:mRNA catabolic process"/>
    <property type="evidence" value="ECO:0007669"/>
    <property type="project" value="TreeGrafter"/>
</dbReference>
<sequence length="631" mass="72147">MQMLSTEISTIMEGGENMAFSYELSYKAGKYRDCLKELEQFTHNFRFRYLILMNKALLLLRLGVLNMNDYNRLLEKIYHQSVQKDGNNVEERLVEHEILVFNLAISCFHIGQLERALQLLSGLVEKPGLAFSFNVWTRAALLNAEILLRLRCPTRASVVLQKLSDYLLDNGGKYPCQSEVQKVKSLIEELRIRVSFEDRRKVSTAGTVSAASSWRRLMLKARENYEKSLPEAAIESFGQARLSYGRKLRQDPINADAVLMTNNSSCLEWQRKNFPAARTEMERAVEMLERSSSLPVSNCIVPKRRLMYNLAVTMLHAGNASAAFSGFVDLIPFYWRNAVLWLRLAECCAAGNVRICCSHSDLQFSTGSTIGWFVRSDSHLSSNSTAEKNLTMSYRCAVQFLKNALYLCDTDRPEWSKLLYREYFVQAVQTECTFELSKPTEILKIKCASLCLLTYLSLITGNNQAAYDTALMLNEISSLSSMQFILNVLYISAATFRKGEVQRAMRCLNVMFNTINLFNWLNYRTDGHQVCECLKRLVKHNMCQLALENGNLEEACQQLCQIPLMQCSLPSIYHLLSFIKANFSSLSTEEYSEFSMQEHSSSSLHITKVNYDVTCRSWDIFTTLQKVNVTD</sequence>
<comment type="function">
    <text evidence="2">Component of the CCR4-NOT complex which is one of the major cellular mRNA deadenylases and is linked to various cellular processes including bulk mRNA degradation, miRNA-mediated repression, translational repression during translational initiation and general transcription regulation.</text>
</comment>
<dbReference type="GO" id="GO:0031047">
    <property type="term" value="P:regulatory ncRNA-mediated gene silencing"/>
    <property type="evidence" value="ECO:0007669"/>
    <property type="project" value="UniProtKB-UniRule"/>
</dbReference>
<comment type="caution">
    <text evidence="3">The sequence shown here is derived from an EMBL/GenBank/DDBJ whole genome shotgun (WGS) entry which is preliminary data.</text>
</comment>
<dbReference type="InterPro" id="IPR011990">
    <property type="entry name" value="TPR-like_helical_dom_sf"/>
</dbReference>
<proteinExistence type="inferred from homology"/>
<evidence type="ECO:0000256" key="1">
    <source>
        <dbReference type="ARBA" id="ARBA00010080"/>
    </source>
</evidence>
<comment type="subcellular location">
    <subcellularLocation>
        <location evidence="2">Cytoplasm</location>
    </subcellularLocation>
    <subcellularLocation>
        <location evidence="2">Nucleus</location>
    </subcellularLocation>
</comment>
<dbReference type="AlphaFoldDB" id="A0A0V0XZT8"/>
<dbReference type="PANTHER" id="PTHR12979:SF5">
    <property type="entry name" value="CCR4-NOT TRANSCRIPTION COMPLEX SUBUNIT 10"/>
    <property type="match status" value="1"/>
</dbReference>
<keyword evidence="2" id="KW-0963">Cytoplasm</keyword>
<dbReference type="GO" id="GO:0005634">
    <property type="term" value="C:nucleus"/>
    <property type="evidence" value="ECO:0007669"/>
    <property type="project" value="UniProtKB-SubCell"/>
</dbReference>